<dbReference type="Proteomes" id="UP000606974">
    <property type="component" value="Unassembled WGS sequence"/>
</dbReference>
<accession>A0A8H7ASJ9</accession>
<comment type="caution">
    <text evidence="1">The sequence shown here is derived from an EMBL/GenBank/DDBJ whole genome shotgun (WGS) entry which is preliminary data.</text>
</comment>
<sequence length="98" mass="11157">MLQVRHDIVGLRLYFRGGMNYLKEKVSTGPISLMRNNGILKNWFVFDGWPKQALRCGHTLAEADVYLRGSILLALGKRARSESRQHFPIGDGIHRPPL</sequence>
<dbReference type="AlphaFoldDB" id="A0A8H7ASJ9"/>
<evidence type="ECO:0000313" key="2">
    <source>
        <dbReference type="Proteomes" id="UP000606974"/>
    </source>
</evidence>
<dbReference type="EMBL" id="JAACFV010000001">
    <property type="protein sequence ID" value="KAF7514428.1"/>
    <property type="molecule type" value="Genomic_DNA"/>
</dbReference>
<reference evidence="1" key="1">
    <citation type="submission" date="2020-02" db="EMBL/GenBank/DDBJ databases">
        <authorList>
            <person name="Palmer J.M."/>
        </authorList>
    </citation>
    <scope>NUCLEOTIDE SEQUENCE</scope>
    <source>
        <strain evidence="1">EPUS1.4</strain>
        <tissue evidence="1">Thallus</tissue>
    </source>
</reference>
<proteinExistence type="predicted"/>
<organism evidence="1 2">
    <name type="scientific">Endocarpon pusillum</name>
    <dbReference type="NCBI Taxonomy" id="364733"/>
    <lineage>
        <taxon>Eukaryota</taxon>
        <taxon>Fungi</taxon>
        <taxon>Dikarya</taxon>
        <taxon>Ascomycota</taxon>
        <taxon>Pezizomycotina</taxon>
        <taxon>Eurotiomycetes</taxon>
        <taxon>Chaetothyriomycetidae</taxon>
        <taxon>Verrucariales</taxon>
        <taxon>Verrucariaceae</taxon>
        <taxon>Endocarpon</taxon>
    </lineage>
</organism>
<keyword evidence="2" id="KW-1185">Reference proteome</keyword>
<gene>
    <name evidence="1" type="ORF">GJ744_000198</name>
</gene>
<name>A0A8H7ASJ9_9EURO</name>
<protein>
    <submittedName>
        <fullName evidence="1">Uncharacterized protein</fullName>
    </submittedName>
</protein>
<evidence type="ECO:0000313" key="1">
    <source>
        <dbReference type="EMBL" id="KAF7514428.1"/>
    </source>
</evidence>